<name>A0A7R8ZMB9_9CRUS</name>
<sequence>MEEDEEAIRKRLAPSSPASSPVTESPIFLGHGLTPPRRMSTVESGQMDPERNRFPFCIVWTPLPLITWLLPFIGHTGICSSRGLIYDFAGSYYVSEDNMAFGWPVKVLQMDLEKVKGGANAWDKGILEANRIYRRRAHNLFCDNCHSHVAAALNQMEYEGSTNWTMFWVWWRALQGRYLNWWNVLRVWFPPVVLWGMVLTVMWAITDPVVQGIKAAQQ</sequence>
<protein>
    <submittedName>
        <fullName evidence="1">Uncharacterized protein</fullName>
    </submittedName>
</protein>
<gene>
    <name evidence="1" type="ORF">CTOB1V02_LOCUS2590</name>
</gene>
<dbReference type="OrthoDB" id="267284at2759"/>
<proteinExistence type="predicted"/>
<dbReference type="EMBL" id="OB660411">
    <property type="protein sequence ID" value="CAD7224633.1"/>
    <property type="molecule type" value="Genomic_DNA"/>
</dbReference>
<organism evidence="1">
    <name type="scientific">Cyprideis torosa</name>
    <dbReference type="NCBI Taxonomy" id="163714"/>
    <lineage>
        <taxon>Eukaryota</taxon>
        <taxon>Metazoa</taxon>
        <taxon>Ecdysozoa</taxon>
        <taxon>Arthropoda</taxon>
        <taxon>Crustacea</taxon>
        <taxon>Oligostraca</taxon>
        <taxon>Ostracoda</taxon>
        <taxon>Podocopa</taxon>
        <taxon>Podocopida</taxon>
        <taxon>Cytherocopina</taxon>
        <taxon>Cytheroidea</taxon>
        <taxon>Cytherideidae</taxon>
        <taxon>Cyprideis</taxon>
    </lineage>
</organism>
<evidence type="ECO:0000313" key="1">
    <source>
        <dbReference type="EMBL" id="CAD7224633.1"/>
    </source>
</evidence>
<dbReference type="PANTHER" id="PTHR20921">
    <property type="entry name" value="TRANSMEMBRANE PROTEIN 222"/>
    <property type="match status" value="1"/>
</dbReference>
<dbReference type="PANTHER" id="PTHR20921:SF0">
    <property type="entry name" value="TRANSMEMBRANE PROTEIN 222"/>
    <property type="match status" value="1"/>
</dbReference>
<dbReference type="AlphaFoldDB" id="A0A7R8ZMB9"/>
<dbReference type="InterPro" id="IPR008496">
    <property type="entry name" value="TMEM222/RTE1"/>
</dbReference>
<dbReference type="Pfam" id="PF05608">
    <property type="entry name" value="RTE1"/>
    <property type="match status" value="2"/>
</dbReference>
<reference evidence="1" key="1">
    <citation type="submission" date="2020-11" db="EMBL/GenBank/DDBJ databases">
        <authorList>
            <person name="Tran Van P."/>
        </authorList>
    </citation>
    <scope>NUCLEOTIDE SEQUENCE</scope>
</reference>
<accession>A0A7R8ZMB9</accession>